<name>A0A895YLH6_9ACTN</name>
<organism evidence="1 2">
    <name type="scientific">Natronosporangium hydrolyticum</name>
    <dbReference type="NCBI Taxonomy" id="2811111"/>
    <lineage>
        <taxon>Bacteria</taxon>
        <taxon>Bacillati</taxon>
        <taxon>Actinomycetota</taxon>
        <taxon>Actinomycetes</taxon>
        <taxon>Micromonosporales</taxon>
        <taxon>Micromonosporaceae</taxon>
        <taxon>Natronosporangium</taxon>
    </lineage>
</organism>
<dbReference type="RefSeq" id="WP_239678364.1">
    <property type="nucleotide sequence ID" value="NZ_CP070499.1"/>
</dbReference>
<dbReference type="Proteomes" id="UP000662857">
    <property type="component" value="Chromosome"/>
</dbReference>
<protein>
    <recommendedName>
        <fullName evidence="3">Abortive infection protein</fullName>
    </recommendedName>
</protein>
<dbReference type="EMBL" id="CP070499">
    <property type="protein sequence ID" value="QSB16163.1"/>
    <property type="molecule type" value="Genomic_DNA"/>
</dbReference>
<dbReference type="InterPro" id="IPR017853">
    <property type="entry name" value="GH"/>
</dbReference>
<reference evidence="1" key="1">
    <citation type="submission" date="2021-02" db="EMBL/GenBank/DDBJ databases">
        <title>Natrosporangium hydrolyticum gen. nov., sp. nov, a haloalkaliphilic actinobacterium from a soda solonchak soil.</title>
        <authorList>
            <person name="Sorokin D.Y."/>
            <person name="Khijniak T.V."/>
            <person name="Zakharycheva A.P."/>
            <person name="Boueva O.V."/>
            <person name="Ariskina E.V."/>
            <person name="Hahnke R.L."/>
            <person name="Bunk B."/>
            <person name="Sproer C."/>
            <person name="Schumann P."/>
            <person name="Evtushenko L.I."/>
            <person name="Kublanov I.V."/>
        </authorList>
    </citation>
    <scope>NUCLEOTIDE SEQUENCE</scope>
    <source>
        <strain evidence="1">DSM 106523</strain>
    </source>
</reference>
<keyword evidence="2" id="KW-1185">Reference proteome</keyword>
<sequence length="323" mass="35968">MDVRGISHHIDHLSEERAAADMCVIREELHCTAVMPIGSDLARLRAASQAALTAGLAVWIRPQRANRPVREQMAHLAGVAAMAEELRVAHPGRVTLLVGTEFSLTAPGLLPGRGEFVRIQIIRRPRLRRLFERRMNRRLAALLARACEVAREHFSGPLTYGAGPWEDIDWSRFDVAGINLYRQGRDTEGYARRLRELTARLDRPLVITEFGCGAYQGAEVRGAGSFFAVNWFADPPRLRKGIVRDESVQARYLVELLHLYQEVGVHGAFVFTFTMPDFPHHEDPAFDLDAAGFGVVRPTADLASWVPKEAFHAVADQYAAGEG</sequence>
<gene>
    <name evidence="1" type="ORF">JQS43_07635</name>
</gene>
<proteinExistence type="predicted"/>
<dbReference type="AlphaFoldDB" id="A0A895YLH6"/>
<dbReference type="SUPFAM" id="SSF51445">
    <property type="entry name" value="(Trans)glycosidases"/>
    <property type="match status" value="1"/>
</dbReference>
<evidence type="ECO:0000313" key="2">
    <source>
        <dbReference type="Proteomes" id="UP000662857"/>
    </source>
</evidence>
<evidence type="ECO:0000313" key="1">
    <source>
        <dbReference type="EMBL" id="QSB16163.1"/>
    </source>
</evidence>
<dbReference type="Gene3D" id="3.20.20.80">
    <property type="entry name" value="Glycosidases"/>
    <property type="match status" value="1"/>
</dbReference>
<dbReference type="KEGG" id="nhy:JQS43_07635"/>
<accession>A0A895YLH6</accession>
<evidence type="ECO:0008006" key="3">
    <source>
        <dbReference type="Google" id="ProtNLM"/>
    </source>
</evidence>